<keyword evidence="9" id="KW-1185">Reference proteome</keyword>
<evidence type="ECO:0000256" key="8">
    <source>
        <dbReference type="SAM" id="Phobius"/>
    </source>
</evidence>
<dbReference type="Proteomes" id="UP001652623">
    <property type="component" value="Chromosome 3"/>
</dbReference>
<name>A0A6P6GCH0_ZIZJJ</name>
<feature type="transmembrane region" description="Helical" evidence="8">
    <location>
        <begin position="204"/>
        <end position="226"/>
    </location>
</feature>
<dbReference type="Gene3D" id="1.20.1080.10">
    <property type="entry name" value="Glycerol uptake facilitator protein"/>
    <property type="match status" value="1"/>
</dbReference>
<comment type="subcellular location">
    <subcellularLocation>
        <location evidence="1">Membrane</location>
        <topology evidence="1">Multi-pass membrane protein</topology>
    </subcellularLocation>
</comment>
<proteinExistence type="inferred from homology"/>
<dbReference type="InterPro" id="IPR000425">
    <property type="entry name" value="MIP"/>
</dbReference>
<feature type="region of interest" description="Disordered" evidence="7">
    <location>
        <begin position="1"/>
        <end position="37"/>
    </location>
</feature>
<comment type="similarity">
    <text evidence="6">Belongs to the MIP/aquaporin (TC 1.A.8) family.</text>
</comment>
<dbReference type="PROSITE" id="PS00221">
    <property type="entry name" value="MIP"/>
    <property type="match status" value="1"/>
</dbReference>
<dbReference type="KEGG" id="zju:107423284"/>
<accession>A0A6P6GCH0</accession>
<feature type="transmembrane region" description="Helical" evidence="8">
    <location>
        <begin position="172"/>
        <end position="192"/>
    </location>
</feature>
<evidence type="ECO:0000313" key="9">
    <source>
        <dbReference type="Proteomes" id="UP001652623"/>
    </source>
</evidence>
<feature type="transmembrane region" description="Helical" evidence="8">
    <location>
        <begin position="61"/>
        <end position="80"/>
    </location>
</feature>
<feature type="compositionally biased region" description="Polar residues" evidence="7">
    <location>
        <begin position="8"/>
        <end position="21"/>
    </location>
</feature>
<evidence type="ECO:0000256" key="4">
    <source>
        <dbReference type="ARBA" id="ARBA00022989"/>
    </source>
</evidence>
<dbReference type="AlphaFoldDB" id="A0A6P6GCH0"/>
<evidence type="ECO:0000256" key="1">
    <source>
        <dbReference type="ARBA" id="ARBA00004141"/>
    </source>
</evidence>
<feature type="transmembrane region" description="Helical" evidence="8">
    <location>
        <begin position="140"/>
        <end position="160"/>
    </location>
</feature>
<dbReference type="InterPro" id="IPR022357">
    <property type="entry name" value="MIP_CS"/>
</dbReference>
<reference evidence="10" key="1">
    <citation type="submission" date="2025-08" db="UniProtKB">
        <authorList>
            <consortium name="RefSeq"/>
        </authorList>
    </citation>
    <scope>IDENTIFICATION</scope>
    <source>
        <tissue evidence="10">Seedling</tissue>
    </source>
</reference>
<feature type="transmembrane region" description="Helical" evidence="8">
    <location>
        <begin position="100"/>
        <end position="128"/>
    </location>
</feature>
<evidence type="ECO:0000313" key="10">
    <source>
        <dbReference type="RefSeq" id="XP_015888306.1"/>
    </source>
</evidence>
<dbReference type="PANTHER" id="PTHR45724">
    <property type="entry name" value="AQUAPORIN NIP2-1"/>
    <property type="match status" value="1"/>
</dbReference>
<dbReference type="InterPro" id="IPR023271">
    <property type="entry name" value="Aquaporin-like"/>
</dbReference>
<keyword evidence="3 6" id="KW-0812">Transmembrane</keyword>
<keyword evidence="5 8" id="KW-0472">Membrane</keyword>
<evidence type="ECO:0000256" key="7">
    <source>
        <dbReference type="SAM" id="MobiDB-lite"/>
    </source>
</evidence>
<dbReference type="PANTHER" id="PTHR45724:SF26">
    <property type="entry name" value="AQUAPORIN NIP7-1-RELATED"/>
    <property type="match status" value="1"/>
</dbReference>
<dbReference type="GeneID" id="107423284"/>
<evidence type="ECO:0000256" key="3">
    <source>
        <dbReference type="ARBA" id="ARBA00022692"/>
    </source>
</evidence>
<evidence type="ECO:0000256" key="6">
    <source>
        <dbReference type="RuleBase" id="RU000477"/>
    </source>
</evidence>
<keyword evidence="4 8" id="KW-1133">Transmembrane helix</keyword>
<organism evidence="9 10">
    <name type="scientific">Ziziphus jujuba</name>
    <name type="common">Chinese jujube</name>
    <name type="synonym">Ziziphus sativa</name>
    <dbReference type="NCBI Taxonomy" id="326968"/>
    <lineage>
        <taxon>Eukaryota</taxon>
        <taxon>Viridiplantae</taxon>
        <taxon>Streptophyta</taxon>
        <taxon>Embryophyta</taxon>
        <taxon>Tracheophyta</taxon>
        <taxon>Spermatophyta</taxon>
        <taxon>Magnoliopsida</taxon>
        <taxon>eudicotyledons</taxon>
        <taxon>Gunneridae</taxon>
        <taxon>Pentapetalae</taxon>
        <taxon>rosids</taxon>
        <taxon>fabids</taxon>
        <taxon>Rosales</taxon>
        <taxon>Rhamnaceae</taxon>
        <taxon>Paliureae</taxon>
        <taxon>Ziziphus</taxon>
    </lineage>
</organism>
<dbReference type="RefSeq" id="XP_015888306.1">
    <property type="nucleotide sequence ID" value="XM_016032820.4"/>
</dbReference>
<keyword evidence="2 6" id="KW-0813">Transport</keyword>
<gene>
    <name evidence="10" type="primary">LOC107423284</name>
</gene>
<dbReference type="SUPFAM" id="SSF81338">
    <property type="entry name" value="Aquaporin-like"/>
    <property type="match status" value="1"/>
</dbReference>
<dbReference type="PRINTS" id="PR00783">
    <property type="entry name" value="MINTRINSICP"/>
</dbReference>
<feature type="transmembrane region" description="Helical" evidence="8">
    <location>
        <begin position="246"/>
        <end position="267"/>
    </location>
</feature>
<dbReference type="InterPro" id="IPR034294">
    <property type="entry name" value="Aquaporin_transptr"/>
</dbReference>
<evidence type="ECO:0000256" key="2">
    <source>
        <dbReference type="ARBA" id="ARBA00022448"/>
    </source>
</evidence>
<dbReference type="GO" id="GO:0015267">
    <property type="term" value="F:channel activity"/>
    <property type="evidence" value="ECO:0007669"/>
    <property type="project" value="InterPro"/>
</dbReference>
<sequence>MKALFEEQPSTDLSNYATSSGESKDDQEMGSTAMSESGSVLKNSPFLCFPNGIEPNFGRGVLAEMVGTFILMFCVCGIIASTQLMKGEVGLLEYASTAGLTVVVVIFSIGSISGAHVNPAVTIAFAIFGHFPWSRVAPYIFAQIMGSVMATYSGMLVYGIKSDLMTTRPLQGSTSAFFVELIATFIIMFVAASLTQQAQSVGHLSGFVVGISIGLAVLITGPVSGGSMNPARSVGPAIVSWNFKSIWIYITAPTIGAVFGALVFRFLRLRHPPICPATSPNTCLLGQSLAFRSS</sequence>
<protein>
    <submittedName>
        <fullName evidence="10">Probable aquaporin NIP7-1</fullName>
    </submittedName>
</protein>
<evidence type="ECO:0000256" key="5">
    <source>
        <dbReference type="ARBA" id="ARBA00023136"/>
    </source>
</evidence>
<dbReference type="Pfam" id="PF00230">
    <property type="entry name" value="MIP"/>
    <property type="match status" value="1"/>
</dbReference>
<dbReference type="GO" id="GO:0016020">
    <property type="term" value="C:membrane"/>
    <property type="evidence" value="ECO:0007669"/>
    <property type="project" value="UniProtKB-SubCell"/>
</dbReference>